<dbReference type="SUPFAM" id="SSF56601">
    <property type="entry name" value="beta-lactamase/transpeptidase-like"/>
    <property type="match status" value="1"/>
</dbReference>
<evidence type="ECO:0000256" key="14">
    <source>
        <dbReference type="ARBA" id="ARBA00049902"/>
    </source>
</evidence>
<keyword evidence="16" id="KW-1133">Transmembrane helix</keyword>
<keyword evidence="12" id="KW-0961">Cell wall biogenesis/degradation</keyword>
<dbReference type="PANTHER" id="PTHR32282">
    <property type="entry name" value="BINDING PROTEIN TRANSPEPTIDASE, PUTATIVE-RELATED"/>
    <property type="match status" value="1"/>
</dbReference>
<keyword evidence="6 19" id="KW-0808">Transferase</keyword>
<feature type="compositionally biased region" description="Low complexity" evidence="15">
    <location>
        <begin position="702"/>
        <end position="713"/>
    </location>
</feature>
<keyword evidence="16" id="KW-0812">Transmembrane</keyword>
<protein>
    <recommendedName>
        <fullName evidence="13">peptidoglycan glycosyltransferase</fullName>
        <ecNumber evidence="13">2.4.99.28</ecNumber>
    </recommendedName>
</protein>
<name>A0ABU4WCC8_9FUSO</name>
<keyword evidence="8" id="KW-0133">Cell shape</keyword>
<dbReference type="Proteomes" id="UP001279681">
    <property type="component" value="Unassembled WGS sequence"/>
</dbReference>
<evidence type="ECO:0000256" key="5">
    <source>
        <dbReference type="ARBA" id="ARBA00022676"/>
    </source>
</evidence>
<feature type="transmembrane region" description="Helical" evidence="16">
    <location>
        <begin position="5"/>
        <end position="28"/>
    </location>
</feature>
<dbReference type="Gene3D" id="3.40.710.10">
    <property type="entry name" value="DD-peptidase/beta-lactamase superfamily"/>
    <property type="match status" value="1"/>
</dbReference>
<evidence type="ECO:0000256" key="11">
    <source>
        <dbReference type="ARBA" id="ARBA00023268"/>
    </source>
</evidence>
<dbReference type="SUPFAM" id="SSF53955">
    <property type="entry name" value="Lysozyme-like"/>
    <property type="match status" value="1"/>
</dbReference>
<gene>
    <name evidence="19" type="ORF">RFV38_09970</name>
</gene>
<evidence type="ECO:0000259" key="18">
    <source>
        <dbReference type="Pfam" id="PF00912"/>
    </source>
</evidence>
<comment type="catalytic activity">
    <reaction evidence="14">
        <text>[GlcNAc-(1-&gt;4)-Mur2Ac(oyl-L-Ala-gamma-D-Glu-L-Lys-D-Ala-D-Ala)](n)-di-trans,octa-cis-undecaprenyl diphosphate + beta-D-GlcNAc-(1-&gt;4)-Mur2Ac(oyl-L-Ala-gamma-D-Glu-L-Lys-D-Ala-D-Ala)-di-trans,octa-cis-undecaprenyl diphosphate = [GlcNAc-(1-&gt;4)-Mur2Ac(oyl-L-Ala-gamma-D-Glu-L-Lys-D-Ala-D-Ala)](n+1)-di-trans,octa-cis-undecaprenyl diphosphate + di-trans,octa-cis-undecaprenyl diphosphate + H(+)</text>
        <dbReference type="Rhea" id="RHEA:23708"/>
        <dbReference type="Rhea" id="RHEA-COMP:9602"/>
        <dbReference type="Rhea" id="RHEA-COMP:9603"/>
        <dbReference type="ChEBI" id="CHEBI:15378"/>
        <dbReference type="ChEBI" id="CHEBI:58405"/>
        <dbReference type="ChEBI" id="CHEBI:60033"/>
        <dbReference type="ChEBI" id="CHEBI:78435"/>
        <dbReference type="EC" id="2.4.99.28"/>
    </reaction>
</comment>
<comment type="caution">
    <text evidence="19">The sequence shown here is derived from an EMBL/GenBank/DDBJ whole genome shotgun (WGS) entry which is preliminary data.</text>
</comment>
<evidence type="ECO:0000256" key="4">
    <source>
        <dbReference type="ARBA" id="ARBA00022670"/>
    </source>
</evidence>
<dbReference type="Gene3D" id="1.10.3810.10">
    <property type="entry name" value="Biosynthetic peptidoglycan transglycosylase-like"/>
    <property type="match status" value="1"/>
</dbReference>
<evidence type="ECO:0000256" key="16">
    <source>
        <dbReference type="SAM" id="Phobius"/>
    </source>
</evidence>
<accession>A0ABU4WCC8</accession>
<keyword evidence="2" id="KW-1003">Cell membrane</keyword>
<feature type="domain" description="Glycosyl transferase family 51" evidence="18">
    <location>
        <begin position="58"/>
        <end position="232"/>
    </location>
</feature>
<dbReference type="EC" id="2.4.99.28" evidence="13"/>
<proteinExistence type="predicted"/>
<dbReference type="EMBL" id="JAVIKH010000014">
    <property type="protein sequence ID" value="MDX8336815.1"/>
    <property type="molecule type" value="Genomic_DNA"/>
</dbReference>
<evidence type="ECO:0000256" key="2">
    <source>
        <dbReference type="ARBA" id="ARBA00022475"/>
    </source>
</evidence>
<evidence type="ECO:0000313" key="20">
    <source>
        <dbReference type="Proteomes" id="UP001279681"/>
    </source>
</evidence>
<dbReference type="InterPro" id="IPR001460">
    <property type="entry name" value="PCN-bd_Tpept"/>
</dbReference>
<keyword evidence="4" id="KW-0645">Protease</keyword>
<dbReference type="GO" id="GO:0016757">
    <property type="term" value="F:glycosyltransferase activity"/>
    <property type="evidence" value="ECO:0007669"/>
    <property type="project" value="UniProtKB-KW"/>
</dbReference>
<dbReference type="PANTHER" id="PTHR32282:SF11">
    <property type="entry name" value="PENICILLIN-BINDING PROTEIN 1B"/>
    <property type="match status" value="1"/>
</dbReference>
<keyword evidence="11" id="KW-0511">Multifunctional enzyme</keyword>
<evidence type="ECO:0000256" key="6">
    <source>
        <dbReference type="ARBA" id="ARBA00022679"/>
    </source>
</evidence>
<dbReference type="Pfam" id="PF00912">
    <property type="entry name" value="Transgly"/>
    <property type="match status" value="1"/>
</dbReference>
<keyword evidence="3" id="KW-0121">Carboxypeptidase</keyword>
<evidence type="ECO:0000313" key="19">
    <source>
        <dbReference type="EMBL" id="MDX8336815.1"/>
    </source>
</evidence>
<evidence type="ECO:0000259" key="17">
    <source>
        <dbReference type="Pfam" id="PF00905"/>
    </source>
</evidence>
<keyword evidence="5 19" id="KW-0328">Glycosyltransferase</keyword>
<evidence type="ECO:0000256" key="12">
    <source>
        <dbReference type="ARBA" id="ARBA00023316"/>
    </source>
</evidence>
<keyword evidence="7" id="KW-0378">Hydrolase</keyword>
<keyword evidence="10 16" id="KW-0472">Membrane</keyword>
<keyword evidence="9" id="KW-0573">Peptidoglycan synthesis</keyword>
<comment type="subcellular location">
    <subcellularLocation>
        <location evidence="1">Cell membrane</location>
    </subcellularLocation>
</comment>
<dbReference type="RefSeq" id="WP_320314196.1">
    <property type="nucleotide sequence ID" value="NZ_JAVIKH010000014.1"/>
</dbReference>
<organism evidence="19 20">
    <name type="scientific">Candidatus Cetobacterium colombiensis</name>
    <dbReference type="NCBI Taxonomy" id="3073100"/>
    <lineage>
        <taxon>Bacteria</taxon>
        <taxon>Fusobacteriati</taxon>
        <taxon>Fusobacteriota</taxon>
        <taxon>Fusobacteriia</taxon>
        <taxon>Fusobacteriales</taxon>
        <taxon>Fusobacteriaceae</taxon>
        <taxon>Cetobacterium</taxon>
    </lineage>
</organism>
<dbReference type="InterPro" id="IPR001264">
    <property type="entry name" value="Glyco_trans_51"/>
</dbReference>
<evidence type="ECO:0000256" key="8">
    <source>
        <dbReference type="ARBA" id="ARBA00022960"/>
    </source>
</evidence>
<dbReference type="NCBIfam" id="TIGR02074">
    <property type="entry name" value="PBP_1a_fam"/>
    <property type="match status" value="1"/>
</dbReference>
<evidence type="ECO:0000256" key="7">
    <source>
        <dbReference type="ARBA" id="ARBA00022801"/>
    </source>
</evidence>
<dbReference type="Pfam" id="PF00905">
    <property type="entry name" value="Transpeptidase"/>
    <property type="match status" value="1"/>
</dbReference>
<evidence type="ECO:0000256" key="1">
    <source>
        <dbReference type="ARBA" id="ARBA00004236"/>
    </source>
</evidence>
<dbReference type="InterPro" id="IPR012338">
    <property type="entry name" value="Beta-lactam/transpept-like"/>
</dbReference>
<reference evidence="20" key="1">
    <citation type="submission" date="2023-07" db="EMBL/GenBank/DDBJ databases">
        <authorList>
            <person name="Colorado M.A."/>
            <person name="Villamil L.M."/>
            <person name="Melo J.F."/>
            <person name="Rodriguez J.A."/>
            <person name="Ruiz R.Y."/>
        </authorList>
    </citation>
    <scope>NUCLEOTIDE SEQUENCE [LARGE SCALE GENOMIC DNA]</scope>
    <source>
        <strain evidence="20">C33</strain>
    </source>
</reference>
<keyword evidence="20" id="KW-1185">Reference proteome</keyword>
<feature type="region of interest" description="Disordered" evidence="15">
    <location>
        <begin position="688"/>
        <end position="728"/>
    </location>
</feature>
<evidence type="ECO:0000256" key="13">
    <source>
        <dbReference type="ARBA" id="ARBA00044770"/>
    </source>
</evidence>
<evidence type="ECO:0000256" key="10">
    <source>
        <dbReference type="ARBA" id="ARBA00023136"/>
    </source>
</evidence>
<evidence type="ECO:0000256" key="15">
    <source>
        <dbReference type="SAM" id="MobiDB-lite"/>
    </source>
</evidence>
<sequence>MKWKILKYVAIFIISLGIVGGIGAGLLVNKYYKELPNVSELVENYSPPVPTTIYDRNGQIIDVISKETREPVDIENIPHSLQNAFIAIEDRQFLTHYGIDPFRILGSAIVNLKSGRAAQGGSTITQQLARNAFLSQEKKFSRKIKEIIITFEIERKYTKDEIMEKYLNEIYFGSGAYGVKSAAYNFFRKDVKDVNLAESALLAGIPNRPNLYNPRTNLDKSLSRQKLILKQMFKFGLITEAEYQEALNHKFINESKAKPNDFKDKNTTVVYGAVDKKIEFNAPDFTDLVEKFLFENFEEKQIYNDGLTVQTTLDLNIQKVAKDKFENYPRLKNDKKLQGAMVTVDAKNGEVISIIGGKNFKTGNFNRAVQAKRQVGSSFKPFIYYTALEKGFEENLIVEDSRIVFGTWAPRNFGERYYNGMTLMQGFDKSQNIVSIKLLNKVGLPALMDTMKKIDAGFVVPNNLTAALGTTEGTPLQVAQSYAVFANGGYSIKPFFVSKVVDKFGNTLFDAKPQIEQKFNSADIALMTNMMKNSVKQGTSKSAQVKINNVPIEQGGKTGTTNNSRTVWYSGMTPDYVTTIYVGYDDNKPLHKATGGGVAAPLWKDFYQEIIEKGYYSPTTFTFLDNHVKNGDLTYEELDPLSGLLNGGAADKTFLMRRGRIAVEKDSKYSNGIAGVLGYYAPSQETASKNEAMSSEEVAADQKQVIQQQQKQQVPPPQQKKQEEKKGFFQRLFNF</sequence>
<dbReference type="InterPro" id="IPR036950">
    <property type="entry name" value="PBP_transglycosylase"/>
</dbReference>
<evidence type="ECO:0000256" key="9">
    <source>
        <dbReference type="ARBA" id="ARBA00022984"/>
    </source>
</evidence>
<feature type="domain" description="Penicillin-binding protein transpeptidase" evidence="17">
    <location>
        <begin position="339"/>
        <end position="607"/>
    </location>
</feature>
<dbReference type="InterPro" id="IPR050396">
    <property type="entry name" value="Glycosyltr_51/Transpeptidase"/>
</dbReference>
<evidence type="ECO:0000256" key="3">
    <source>
        <dbReference type="ARBA" id="ARBA00022645"/>
    </source>
</evidence>
<dbReference type="InterPro" id="IPR023346">
    <property type="entry name" value="Lysozyme-like_dom_sf"/>
</dbReference>